<proteinExistence type="predicted"/>
<protein>
    <submittedName>
        <fullName evidence="2">Uncharacterized protein</fullName>
    </submittedName>
</protein>
<evidence type="ECO:0000256" key="1">
    <source>
        <dbReference type="SAM" id="Phobius"/>
    </source>
</evidence>
<organism evidence="2 3">
    <name type="scientific">Diaminobutyricimonas aerilata</name>
    <dbReference type="NCBI Taxonomy" id="1162967"/>
    <lineage>
        <taxon>Bacteria</taxon>
        <taxon>Bacillati</taxon>
        <taxon>Actinomycetota</taxon>
        <taxon>Actinomycetes</taxon>
        <taxon>Micrococcales</taxon>
        <taxon>Microbacteriaceae</taxon>
        <taxon>Diaminobutyricimonas</taxon>
    </lineage>
</organism>
<accession>A0A2M9CM81</accession>
<dbReference type="EMBL" id="PGFF01000001">
    <property type="protein sequence ID" value="PJJ72968.1"/>
    <property type="molecule type" value="Genomic_DNA"/>
</dbReference>
<dbReference type="RefSeq" id="WP_100365104.1">
    <property type="nucleotide sequence ID" value="NZ_PGFF01000001.1"/>
</dbReference>
<dbReference type="AlphaFoldDB" id="A0A2M9CM81"/>
<dbReference type="Proteomes" id="UP000228758">
    <property type="component" value="Unassembled WGS sequence"/>
</dbReference>
<keyword evidence="1" id="KW-1133">Transmembrane helix</keyword>
<sequence>MTAPEESHQLARGVRVRVSGVGGRRRLRARLAFRGVELGRVRRSSHIPLRTVTTRGRRITPSGLLLLGIGGVALPAGVLLLTLLAGCAAPPPAPTPTARDARDRIAAITDASARLDDLMYELGERAAAGTLRDALRPLAERADASLAAMFADAGSPPSALGTATMDTVVDNPVTGHDFSGAYLGLLHTPWTVQEALVAAADAGRIGAGALDADLSFALGDSSLTGSFTGGALTASGSTRVNDAGGSLDLQSDIEVQACPDADGRLAGNVSLGAATAAPGFTGDYDQSVAFTARVNDDARISAFTVEVSGALSSRGDAGTGSYIEGAGSFESVGDVSAGDFEVEGEWEVVRRSQHVTSEQAADFEAAQRDSGNESAQLILELVEEFLRGGSCLTVAVTPGPDALTRPGQQLEQSITATSRVDSAEIEGMAAAALTEGGAKVEPESFPKPTPAVVTYTGPEDRDGTGTVLYTVTSNRGIGLLELDYAVAEGWVVDVEEDGVTYSGVKCDGMEGDWVIHREGVPAGNGGTLRGEIAFSLDPVGGIGFVTEKATLSFGGDTLFGTWEGDVSFERTEHGGAFLTIDYTSGTITYDGVTAAADDIQPVPELPLRRATPEECGAGA</sequence>
<comment type="caution">
    <text evidence="2">The sequence shown here is derived from an EMBL/GenBank/DDBJ whole genome shotgun (WGS) entry which is preliminary data.</text>
</comment>
<gene>
    <name evidence="2" type="ORF">CLV46_2548</name>
</gene>
<keyword evidence="1" id="KW-0812">Transmembrane</keyword>
<keyword evidence="3" id="KW-1185">Reference proteome</keyword>
<evidence type="ECO:0000313" key="2">
    <source>
        <dbReference type="EMBL" id="PJJ72968.1"/>
    </source>
</evidence>
<feature type="transmembrane region" description="Helical" evidence="1">
    <location>
        <begin position="64"/>
        <end position="86"/>
    </location>
</feature>
<keyword evidence="1" id="KW-0472">Membrane</keyword>
<dbReference type="OrthoDB" id="5107250at2"/>
<name>A0A2M9CM81_9MICO</name>
<evidence type="ECO:0000313" key="3">
    <source>
        <dbReference type="Proteomes" id="UP000228758"/>
    </source>
</evidence>
<reference evidence="2 3" key="1">
    <citation type="submission" date="2017-11" db="EMBL/GenBank/DDBJ databases">
        <title>Genomic Encyclopedia of Archaeal and Bacterial Type Strains, Phase II (KMG-II): From Individual Species to Whole Genera.</title>
        <authorList>
            <person name="Goeker M."/>
        </authorList>
    </citation>
    <scope>NUCLEOTIDE SEQUENCE [LARGE SCALE GENOMIC DNA]</scope>
    <source>
        <strain evidence="2 3">DSM 27393</strain>
    </source>
</reference>